<keyword evidence="5 7" id="KW-0804">Transcription</keyword>
<keyword evidence="6 7" id="KW-0539">Nucleus</keyword>
<evidence type="ECO:0000313" key="9">
    <source>
        <dbReference type="EMBL" id="CEL93862.1"/>
    </source>
</evidence>
<feature type="region of interest" description="Disordered" evidence="8">
    <location>
        <begin position="44"/>
        <end position="87"/>
    </location>
</feature>
<dbReference type="GO" id="GO:0006367">
    <property type="term" value="P:transcription initiation at RNA polymerase II promoter"/>
    <property type="evidence" value="ECO:0007669"/>
    <property type="project" value="InterPro"/>
</dbReference>
<keyword evidence="10" id="KW-1185">Reference proteome</keyword>
<accession>A0A0G4EEN6</accession>
<feature type="compositionally biased region" description="Basic and acidic residues" evidence="8">
    <location>
        <begin position="75"/>
        <end position="85"/>
    </location>
</feature>
<evidence type="ECO:0000256" key="1">
    <source>
        <dbReference type="ARBA" id="ARBA00004123"/>
    </source>
</evidence>
<feature type="compositionally biased region" description="Acidic residues" evidence="8">
    <location>
        <begin position="180"/>
        <end position="197"/>
    </location>
</feature>
<comment type="function">
    <text evidence="7">TFIIF is a general transcription initiation factor that binds to RNA polymerase II and helps to recruit it to the initiation complex in collaboration with TFIIB. It promotes transcription elongation.</text>
</comment>
<dbReference type="PANTHER" id="PTHR13011:SF0">
    <property type="entry name" value="GENERAL TRANSCRIPTION FACTOR IIF SUBUNIT 1"/>
    <property type="match status" value="1"/>
</dbReference>
<keyword evidence="4 7" id="KW-0238">DNA-binding</keyword>
<proteinExistence type="inferred from homology"/>
<dbReference type="GO" id="GO:0003677">
    <property type="term" value="F:DNA binding"/>
    <property type="evidence" value="ECO:0007669"/>
    <property type="project" value="UniProtKB-KW"/>
</dbReference>
<evidence type="ECO:0000313" key="10">
    <source>
        <dbReference type="Proteomes" id="UP000041254"/>
    </source>
</evidence>
<dbReference type="STRING" id="1169540.A0A0G4EEN6"/>
<evidence type="ECO:0000256" key="6">
    <source>
        <dbReference type="ARBA" id="ARBA00023242"/>
    </source>
</evidence>
<dbReference type="AlphaFoldDB" id="A0A0G4EEN6"/>
<dbReference type="InterPro" id="IPR011039">
    <property type="entry name" value="TFIIF_interaction"/>
</dbReference>
<dbReference type="InParanoid" id="A0A0G4EEN6"/>
<protein>
    <recommendedName>
        <fullName evidence="7">Transcription initiation factor IIF subunit alpha</fullName>
    </recommendedName>
</protein>
<reference evidence="9 10" key="1">
    <citation type="submission" date="2014-11" db="EMBL/GenBank/DDBJ databases">
        <authorList>
            <person name="Zhu J."/>
            <person name="Qi W."/>
            <person name="Song R."/>
        </authorList>
    </citation>
    <scope>NUCLEOTIDE SEQUENCE [LARGE SCALE GENOMIC DNA]</scope>
</reference>
<feature type="compositionally biased region" description="Basic and acidic residues" evidence="8">
    <location>
        <begin position="143"/>
        <end position="156"/>
    </location>
</feature>
<evidence type="ECO:0000256" key="8">
    <source>
        <dbReference type="SAM" id="MobiDB-lite"/>
    </source>
</evidence>
<dbReference type="SUPFAM" id="SSF50916">
    <property type="entry name" value="Rap30/74 interaction domains"/>
    <property type="match status" value="1"/>
</dbReference>
<dbReference type="InterPro" id="IPR008851">
    <property type="entry name" value="TFIIF-alpha"/>
</dbReference>
<dbReference type="GO" id="GO:0001096">
    <property type="term" value="F:TFIIF-class transcription factor complex binding"/>
    <property type="evidence" value="ECO:0007669"/>
    <property type="project" value="TreeGrafter"/>
</dbReference>
<evidence type="ECO:0000256" key="7">
    <source>
        <dbReference type="RuleBase" id="RU366044"/>
    </source>
</evidence>
<name>A0A0G4EEN6_VITBC</name>
<dbReference type="VEuPathDB" id="CryptoDB:Vbra_11398"/>
<feature type="region of interest" description="Disordered" evidence="8">
    <location>
        <begin position="139"/>
        <end position="363"/>
    </location>
</feature>
<feature type="compositionally biased region" description="Acidic residues" evidence="8">
    <location>
        <begin position="300"/>
        <end position="318"/>
    </location>
</feature>
<evidence type="ECO:0000256" key="3">
    <source>
        <dbReference type="ARBA" id="ARBA00023015"/>
    </source>
</evidence>
<dbReference type="GO" id="GO:0005674">
    <property type="term" value="C:transcription factor TFIIF complex"/>
    <property type="evidence" value="ECO:0007669"/>
    <property type="project" value="TreeGrafter"/>
</dbReference>
<comment type="subcellular location">
    <subcellularLocation>
        <location evidence="1 7">Nucleus</location>
    </subcellularLocation>
</comment>
<sequence length="430" mass="48334">MSDGRRGTVELRLSKKANLKSFFAAKYPPDVNLRKLTEPLIMMKDVPEAKEGEESQPPKPLTQDDIQKLPWLLRDSGDPRHKEFSGSKSALDTSTYFVVVEQGNRAEAIPLSAWYDFQPKMRKTKLSVEEVERTRKTALAAAERARDRKVLHHGQEGDEEEGEQEDAAAAKRVKRRLPEDDVDADEDEDDYDVFEEEDVRKTTERHKLARMKKLKRGEGRKEADIPDSSLAMLNLEKDAVQWDWDDDGRASDDEEDKDSQAEANAKAQQEPSDDDDEDDRDEPLTNFGKDVKHLLKDVEEVAADDELAAYEGEEENEAEGPPSRDGPPAPSAEAGPPERAPGAPPGLMQPTKGPPSEYKQLKDRIIRELRRDGGRCLTKVVISRLKLKKGDAKTKLVGDILKEVATLSAPQKDGLKYLIIKPEYLRDSAE</sequence>
<dbReference type="OMA" id="ICKMETT"/>
<evidence type="ECO:0000256" key="4">
    <source>
        <dbReference type="ARBA" id="ARBA00023125"/>
    </source>
</evidence>
<dbReference type="GO" id="GO:0016251">
    <property type="term" value="F:RNA polymerase II general transcription initiation factor activity"/>
    <property type="evidence" value="ECO:0007669"/>
    <property type="project" value="TreeGrafter"/>
</dbReference>
<organism evidence="9 10">
    <name type="scientific">Vitrella brassicaformis (strain CCMP3155)</name>
    <dbReference type="NCBI Taxonomy" id="1169540"/>
    <lineage>
        <taxon>Eukaryota</taxon>
        <taxon>Sar</taxon>
        <taxon>Alveolata</taxon>
        <taxon>Colpodellida</taxon>
        <taxon>Vitrellaceae</taxon>
        <taxon>Vitrella</taxon>
    </lineage>
</organism>
<evidence type="ECO:0000256" key="5">
    <source>
        <dbReference type="ARBA" id="ARBA00023163"/>
    </source>
</evidence>
<comment type="similarity">
    <text evidence="2 7">Belongs to the TFIIF alpha subunit family.</text>
</comment>
<keyword evidence="3 7" id="KW-0805">Transcription regulation</keyword>
<evidence type="ECO:0000256" key="2">
    <source>
        <dbReference type="ARBA" id="ARBA00005249"/>
    </source>
</evidence>
<dbReference type="PANTHER" id="PTHR13011">
    <property type="entry name" value="TFIIF-ALPHA"/>
    <property type="match status" value="1"/>
</dbReference>
<gene>
    <name evidence="9" type="ORF">Vbra_11398</name>
</gene>
<feature type="compositionally biased region" description="Basic and acidic residues" evidence="8">
    <location>
        <begin position="289"/>
        <end position="299"/>
    </location>
</feature>
<dbReference type="EMBL" id="CDMY01000198">
    <property type="protein sequence ID" value="CEL93862.1"/>
    <property type="molecule type" value="Genomic_DNA"/>
</dbReference>
<dbReference type="GO" id="GO:0032968">
    <property type="term" value="P:positive regulation of transcription elongation by RNA polymerase II"/>
    <property type="evidence" value="ECO:0007669"/>
    <property type="project" value="InterPro"/>
</dbReference>
<feature type="compositionally biased region" description="Acidic residues" evidence="8">
    <location>
        <begin position="157"/>
        <end position="166"/>
    </location>
</feature>
<dbReference type="Proteomes" id="UP000041254">
    <property type="component" value="Unassembled WGS sequence"/>
</dbReference>
<feature type="compositionally biased region" description="Acidic residues" evidence="8">
    <location>
        <begin position="271"/>
        <end position="281"/>
    </location>
</feature>
<dbReference type="PhylomeDB" id="A0A0G4EEN6"/>
<dbReference type="Pfam" id="PF05793">
    <property type="entry name" value="TFIIF_alpha"/>
    <property type="match status" value="1"/>
</dbReference>